<sequence>QMAITRIQKILSATDKEDNEYSTMIDAFKLTSNLIRMISKMLTKQAKQIDLLQSEN</sequence>
<evidence type="ECO:0000313" key="1">
    <source>
        <dbReference type="EMBL" id="CAG8814127.1"/>
    </source>
</evidence>
<proteinExistence type="predicted"/>
<evidence type="ECO:0000313" key="2">
    <source>
        <dbReference type="Proteomes" id="UP000789901"/>
    </source>
</evidence>
<dbReference type="EMBL" id="CAJVQB010029502">
    <property type="protein sequence ID" value="CAG8814127.1"/>
    <property type="molecule type" value="Genomic_DNA"/>
</dbReference>
<protein>
    <submittedName>
        <fullName evidence="1">18628_t:CDS:1</fullName>
    </submittedName>
</protein>
<keyword evidence="2" id="KW-1185">Reference proteome</keyword>
<comment type="caution">
    <text evidence="1">The sequence shown here is derived from an EMBL/GenBank/DDBJ whole genome shotgun (WGS) entry which is preliminary data.</text>
</comment>
<gene>
    <name evidence="1" type="ORF">GMARGA_LOCUS25966</name>
</gene>
<organism evidence="1 2">
    <name type="scientific">Gigaspora margarita</name>
    <dbReference type="NCBI Taxonomy" id="4874"/>
    <lineage>
        <taxon>Eukaryota</taxon>
        <taxon>Fungi</taxon>
        <taxon>Fungi incertae sedis</taxon>
        <taxon>Mucoromycota</taxon>
        <taxon>Glomeromycotina</taxon>
        <taxon>Glomeromycetes</taxon>
        <taxon>Diversisporales</taxon>
        <taxon>Gigasporaceae</taxon>
        <taxon>Gigaspora</taxon>
    </lineage>
</organism>
<name>A0ABN7W3F6_GIGMA</name>
<dbReference type="Proteomes" id="UP000789901">
    <property type="component" value="Unassembled WGS sequence"/>
</dbReference>
<reference evidence="1 2" key="1">
    <citation type="submission" date="2021-06" db="EMBL/GenBank/DDBJ databases">
        <authorList>
            <person name="Kallberg Y."/>
            <person name="Tangrot J."/>
            <person name="Rosling A."/>
        </authorList>
    </citation>
    <scope>NUCLEOTIDE SEQUENCE [LARGE SCALE GENOMIC DNA]</scope>
    <source>
        <strain evidence="1 2">120-4 pot B 10/14</strain>
    </source>
</reference>
<feature type="non-terminal residue" evidence="1">
    <location>
        <position position="1"/>
    </location>
</feature>
<accession>A0ABN7W3F6</accession>